<dbReference type="RefSeq" id="WP_322777098.1">
    <property type="nucleotide sequence ID" value="NZ_JARJFB010000094.1"/>
</dbReference>
<dbReference type="Pfam" id="PF14572">
    <property type="entry name" value="Pribosyl_synth"/>
    <property type="match status" value="1"/>
</dbReference>
<proteinExistence type="predicted"/>
<name>A0ABU5NDI0_9RICK</name>
<dbReference type="SMART" id="SM01400">
    <property type="entry name" value="Pribosyltran_N"/>
    <property type="match status" value="1"/>
</dbReference>
<dbReference type="SUPFAM" id="SSF53271">
    <property type="entry name" value="PRTase-like"/>
    <property type="match status" value="1"/>
</dbReference>
<dbReference type="EC" id="2.7.6.1" evidence="1"/>
<dbReference type="NCBIfam" id="NF002320">
    <property type="entry name" value="PRK01259.1"/>
    <property type="match status" value="1"/>
</dbReference>
<accession>A0ABU5NDI0</accession>
<evidence type="ECO:0000259" key="8">
    <source>
        <dbReference type="Pfam" id="PF13793"/>
    </source>
</evidence>
<evidence type="ECO:0000256" key="4">
    <source>
        <dbReference type="ARBA" id="ARBA00022741"/>
    </source>
</evidence>
<evidence type="ECO:0000256" key="3">
    <source>
        <dbReference type="ARBA" id="ARBA00022727"/>
    </source>
</evidence>
<sequence>MKNNMKIIAGSSNPNLALRLGVDLGFEVLDTKLSKFNDGELKIQVHGFIGKEILLIQSTSAPVNDHLMELLLLADTARRGGAKRIIAVIPYFGYSRQDRCDYKNGPISASVVIKMIEAAGVTEVITLDLHSNQLEGVFNIPIKNLSTQSIFFPVIQGQVNNIVISPDIGGISRARNYGSLLGTDLAIINKSRDLNNVCSMSEIIGDVKGRHCIIIDDIIDGANTVCLATELLLKNGANSVEAIVTHGVLSGGAVAKIQKSALKHLYISDSISNPVLPDKLSVLPTHELLAAAIKLI</sequence>
<evidence type="ECO:0000256" key="2">
    <source>
        <dbReference type="ARBA" id="ARBA00022679"/>
    </source>
</evidence>
<dbReference type="Proteomes" id="UP001291687">
    <property type="component" value="Unassembled WGS sequence"/>
</dbReference>
<dbReference type="Gene3D" id="3.40.50.2020">
    <property type="match status" value="2"/>
</dbReference>
<keyword evidence="3" id="KW-0545">Nucleotide biosynthesis</keyword>
<dbReference type="PANTHER" id="PTHR10210">
    <property type="entry name" value="RIBOSE-PHOSPHATE DIPHOSPHOKINASE FAMILY MEMBER"/>
    <property type="match status" value="1"/>
</dbReference>
<dbReference type="InterPro" id="IPR029057">
    <property type="entry name" value="PRTase-like"/>
</dbReference>
<keyword evidence="4" id="KW-0547">Nucleotide-binding</keyword>
<comment type="catalytic activity">
    <reaction evidence="7">
        <text>D-ribose 5-phosphate + ATP = 5-phospho-alpha-D-ribose 1-diphosphate + AMP + H(+)</text>
        <dbReference type="Rhea" id="RHEA:15609"/>
        <dbReference type="ChEBI" id="CHEBI:15378"/>
        <dbReference type="ChEBI" id="CHEBI:30616"/>
        <dbReference type="ChEBI" id="CHEBI:58017"/>
        <dbReference type="ChEBI" id="CHEBI:78346"/>
        <dbReference type="ChEBI" id="CHEBI:456215"/>
        <dbReference type="EC" id="2.7.6.1"/>
    </reaction>
</comment>
<keyword evidence="2" id="KW-0808">Transferase</keyword>
<reference evidence="9 10" key="1">
    <citation type="submission" date="2023-03" db="EMBL/GenBank/DDBJ databases">
        <title>Host association and intracellularity evolved multiple times independently in the Rickettsiales.</title>
        <authorList>
            <person name="Castelli M."/>
            <person name="Nardi T."/>
            <person name="Gammuto L."/>
            <person name="Bellinzona G."/>
            <person name="Sabaneyeva E."/>
            <person name="Potekhin A."/>
            <person name="Serra V."/>
            <person name="Petroni G."/>
            <person name="Sassera D."/>
        </authorList>
    </citation>
    <scope>NUCLEOTIDE SEQUENCE [LARGE SCALE GENOMIC DNA]</scope>
    <source>
        <strain evidence="9 10">Sr 2-6</strain>
    </source>
</reference>
<protein>
    <recommendedName>
        <fullName evidence="1">ribose-phosphate diphosphokinase</fullName>
        <ecNumber evidence="1">2.7.6.1</ecNumber>
    </recommendedName>
</protein>
<dbReference type="InterPro" id="IPR000836">
    <property type="entry name" value="PRTase_dom"/>
</dbReference>
<keyword evidence="10" id="KW-1185">Reference proteome</keyword>
<gene>
    <name evidence="9" type="ORF">Megvenef_01168</name>
</gene>
<dbReference type="CDD" id="cd06223">
    <property type="entry name" value="PRTases_typeI"/>
    <property type="match status" value="1"/>
</dbReference>
<evidence type="ECO:0000313" key="10">
    <source>
        <dbReference type="Proteomes" id="UP001291687"/>
    </source>
</evidence>
<evidence type="ECO:0000256" key="5">
    <source>
        <dbReference type="ARBA" id="ARBA00022777"/>
    </source>
</evidence>
<evidence type="ECO:0000256" key="6">
    <source>
        <dbReference type="ARBA" id="ARBA00022840"/>
    </source>
</evidence>
<feature type="domain" description="Ribose-phosphate pyrophosphokinase N-terminal" evidence="8">
    <location>
        <begin position="5"/>
        <end position="120"/>
    </location>
</feature>
<organism evidence="9 10">
    <name type="scientific">Candidatus Megaera venefica</name>
    <dbReference type="NCBI Taxonomy" id="2055910"/>
    <lineage>
        <taxon>Bacteria</taxon>
        <taxon>Pseudomonadati</taxon>
        <taxon>Pseudomonadota</taxon>
        <taxon>Alphaproteobacteria</taxon>
        <taxon>Rickettsiales</taxon>
        <taxon>Rickettsiaceae</taxon>
        <taxon>Candidatus Megaera</taxon>
    </lineage>
</organism>
<comment type="caution">
    <text evidence="9">The sequence shown here is derived from an EMBL/GenBank/DDBJ whole genome shotgun (WGS) entry which is preliminary data.</text>
</comment>
<dbReference type="InterPro" id="IPR029099">
    <property type="entry name" value="Pribosyltran_N"/>
</dbReference>
<keyword evidence="5" id="KW-0418">Kinase</keyword>
<dbReference type="PANTHER" id="PTHR10210:SF32">
    <property type="entry name" value="RIBOSE-PHOSPHATE PYROPHOSPHOKINASE 2"/>
    <property type="match status" value="1"/>
</dbReference>
<dbReference type="Pfam" id="PF13793">
    <property type="entry name" value="Pribosyltran_N"/>
    <property type="match status" value="1"/>
</dbReference>
<evidence type="ECO:0000256" key="7">
    <source>
        <dbReference type="ARBA" id="ARBA00049535"/>
    </source>
</evidence>
<evidence type="ECO:0000313" key="9">
    <source>
        <dbReference type="EMBL" id="MEA0971195.1"/>
    </source>
</evidence>
<keyword evidence="6" id="KW-0067">ATP-binding</keyword>
<dbReference type="EMBL" id="JARJFB010000094">
    <property type="protein sequence ID" value="MEA0971195.1"/>
    <property type="molecule type" value="Genomic_DNA"/>
</dbReference>
<dbReference type="InterPro" id="IPR005946">
    <property type="entry name" value="Rib-P_diPkinase"/>
</dbReference>
<dbReference type="NCBIfam" id="TIGR01251">
    <property type="entry name" value="ribP_PPkin"/>
    <property type="match status" value="1"/>
</dbReference>
<evidence type="ECO:0000256" key="1">
    <source>
        <dbReference type="ARBA" id="ARBA00013247"/>
    </source>
</evidence>